<dbReference type="Pfam" id="PF03055">
    <property type="entry name" value="RPE65"/>
    <property type="match status" value="1"/>
</dbReference>
<comment type="caution">
    <text evidence="6">The sequence shown here is derived from an EMBL/GenBank/DDBJ whole genome shotgun (WGS) entry which is preliminary data.</text>
</comment>
<dbReference type="PANTHER" id="PTHR10543:SF142">
    <property type="entry name" value="OS06G0162550 PROTEIN"/>
    <property type="match status" value="1"/>
</dbReference>
<evidence type="ECO:0000256" key="4">
    <source>
        <dbReference type="ARBA" id="ARBA00023004"/>
    </source>
</evidence>
<dbReference type="GO" id="GO:0016121">
    <property type="term" value="P:carotene catabolic process"/>
    <property type="evidence" value="ECO:0007669"/>
    <property type="project" value="TreeGrafter"/>
</dbReference>
<feature type="binding site" evidence="5">
    <location>
        <position position="32"/>
    </location>
    <ligand>
        <name>Fe cation</name>
        <dbReference type="ChEBI" id="CHEBI:24875"/>
        <note>catalytic</note>
    </ligand>
</feature>
<evidence type="ECO:0000256" key="2">
    <source>
        <dbReference type="ARBA" id="ARBA00022723"/>
    </source>
</evidence>
<evidence type="ECO:0000256" key="3">
    <source>
        <dbReference type="ARBA" id="ARBA00022964"/>
    </source>
</evidence>
<dbReference type="GO" id="GO:0009570">
    <property type="term" value="C:chloroplast stroma"/>
    <property type="evidence" value="ECO:0007669"/>
    <property type="project" value="TreeGrafter"/>
</dbReference>
<dbReference type="PANTHER" id="PTHR10543">
    <property type="entry name" value="BETA-CAROTENE DIOXYGENASE"/>
    <property type="match status" value="1"/>
</dbReference>
<dbReference type="Proteomes" id="UP000237105">
    <property type="component" value="Unassembled WGS sequence"/>
</dbReference>
<reference evidence="7" key="1">
    <citation type="submission" date="2016-06" db="EMBL/GenBank/DDBJ databases">
        <title>Parallel loss of symbiosis genes in relatives of nitrogen-fixing non-legume Parasponia.</title>
        <authorList>
            <person name="Van Velzen R."/>
            <person name="Holmer R."/>
            <person name="Bu F."/>
            <person name="Rutten L."/>
            <person name="Van Zeijl A."/>
            <person name="Liu W."/>
            <person name="Santuari L."/>
            <person name="Cao Q."/>
            <person name="Sharma T."/>
            <person name="Shen D."/>
            <person name="Roswanjaya Y."/>
            <person name="Wardhani T."/>
            <person name="Kalhor M.S."/>
            <person name="Jansen J."/>
            <person name="Van den Hoogen J."/>
            <person name="Gungor B."/>
            <person name="Hartog M."/>
            <person name="Hontelez J."/>
            <person name="Verver J."/>
            <person name="Yang W.-C."/>
            <person name="Schijlen E."/>
            <person name="Repin R."/>
            <person name="Schilthuizen M."/>
            <person name="Schranz E."/>
            <person name="Heidstra R."/>
            <person name="Miyata K."/>
            <person name="Fedorova E."/>
            <person name="Kohlen W."/>
            <person name="Bisseling T."/>
            <person name="Smit S."/>
            <person name="Geurts R."/>
        </authorList>
    </citation>
    <scope>NUCLEOTIDE SEQUENCE [LARGE SCALE GENOMIC DNA]</scope>
    <source>
        <strain evidence="7">cv. WU1-14</strain>
    </source>
</reference>
<proteinExistence type="inferred from homology"/>
<evidence type="ECO:0000313" key="6">
    <source>
        <dbReference type="EMBL" id="PON67801.1"/>
    </source>
</evidence>
<dbReference type="AlphaFoldDB" id="A0A2P5D3D2"/>
<keyword evidence="3" id="KW-0560">Oxidoreductase</keyword>
<name>A0A2P5D3D2_PARAD</name>
<dbReference type="GO" id="GO:0010436">
    <property type="term" value="F:carotenoid dioxygenase activity"/>
    <property type="evidence" value="ECO:0007669"/>
    <property type="project" value="TreeGrafter"/>
</dbReference>
<feature type="binding site" evidence="5">
    <location>
        <position position="96"/>
    </location>
    <ligand>
        <name>Fe cation</name>
        <dbReference type="ChEBI" id="CHEBI:24875"/>
        <note>catalytic</note>
    </ligand>
</feature>
<keyword evidence="3" id="KW-0223">Dioxygenase</keyword>
<dbReference type="STRING" id="3476.A0A2P5D3D2"/>
<dbReference type="GO" id="GO:0046872">
    <property type="term" value="F:metal ion binding"/>
    <property type="evidence" value="ECO:0007669"/>
    <property type="project" value="UniProtKB-KW"/>
</dbReference>
<keyword evidence="2 5" id="KW-0479">Metal-binding</keyword>
<gene>
    <name evidence="6" type="ORF">PanWU01x14_099690</name>
</gene>
<keyword evidence="4 5" id="KW-0408">Iron</keyword>
<dbReference type="EMBL" id="JXTB01000068">
    <property type="protein sequence ID" value="PON67801.1"/>
    <property type="molecule type" value="Genomic_DNA"/>
</dbReference>
<keyword evidence="7" id="KW-1185">Reference proteome</keyword>
<protein>
    <submittedName>
        <fullName evidence="6">Carotenoid oxygenase</fullName>
    </submittedName>
</protein>
<evidence type="ECO:0000256" key="1">
    <source>
        <dbReference type="ARBA" id="ARBA00006787"/>
    </source>
</evidence>
<sequence length="303" mass="34920">MNCQIIYTFFSADEKNLVHRADLKLGRSTFCHDFGVTQRCSVFMDFPLTVDIMRLARGGPLIEYNKEAYARIGIMPRYGNADSIKWFNVEPNCTLHIFNYFEDGDDEVVMWGCRALESVIDSNKHDTSPRDANYLLHIRPYEWRFNMRTGEVKERNLTAVTEFCMDFLMINANFTGLRSKFGFTQVVDPTFTWTSSSKDMPKFCGLAKLHFEELDTRYSTTTGESEELIVPEKGGLEEDCGWIITFVHKEDTNISQVLVIDTKKFSGESVAKITLPYRVPYGFHRAFIPISVGHIFDHEKLCN</sequence>
<organism evidence="6 7">
    <name type="scientific">Parasponia andersonii</name>
    <name type="common">Sponia andersonii</name>
    <dbReference type="NCBI Taxonomy" id="3476"/>
    <lineage>
        <taxon>Eukaryota</taxon>
        <taxon>Viridiplantae</taxon>
        <taxon>Streptophyta</taxon>
        <taxon>Embryophyta</taxon>
        <taxon>Tracheophyta</taxon>
        <taxon>Spermatophyta</taxon>
        <taxon>Magnoliopsida</taxon>
        <taxon>eudicotyledons</taxon>
        <taxon>Gunneridae</taxon>
        <taxon>Pentapetalae</taxon>
        <taxon>rosids</taxon>
        <taxon>fabids</taxon>
        <taxon>Rosales</taxon>
        <taxon>Cannabaceae</taxon>
        <taxon>Parasponia</taxon>
    </lineage>
</organism>
<feature type="binding site" evidence="5">
    <location>
        <position position="284"/>
    </location>
    <ligand>
        <name>Fe cation</name>
        <dbReference type="ChEBI" id="CHEBI:24875"/>
        <note>catalytic</note>
    </ligand>
</feature>
<comment type="cofactor">
    <cofactor evidence="5">
        <name>Fe(2+)</name>
        <dbReference type="ChEBI" id="CHEBI:29033"/>
    </cofactor>
    <text evidence="5">Binds 1 Fe(2+) ion per subunit.</text>
</comment>
<evidence type="ECO:0000256" key="5">
    <source>
        <dbReference type="PIRSR" id="PIRSR604294-1"/>
    </source>
</evidence>
<accession>A0A2P5D3D2</accession>
<comment type="similarity">
    <text evidence="1">Belongs to the carotenoid oxygenase family.</text>
</comment>
<evidence type="ECO:0000313" key="7">
    <source>
        <dbReference type="Proteomes" id="UP000237105"/>
    </source>
</evidence>
<dbReference type="OrthoDB" id="1069523at2759"/>
<dbReference type="InterPro" id="IPR004294">
    <property type="entry name" value="Carotenoid_Oase"/>
</dbReference>